<accession>A0ABV2SHM0</accession>
<evidence type="ECO:0000256" key="2">
    <source>
        <dbReference type="ARBA" id="ARBA00012483"/>
    </source>
</evidence>
<evidence type="ECO:0000256" key="5">
    <source>
        <dbReference type="SAM" id="MobiDB-lite"/>
    </source>
</evidence>
<proteinExistence type="inferred from homology"/>
<evidence type="ECO:0000313" key="7">
    <source>
        <dbReference type="EMBL" id="MET4756859.1"/>
    </source>
</evidence>
<evidence type="ECO:0000256" key="4">
    <source>
        <dbReference type="PROSITE-ProRule" id="PRU01398"/>
    </source>
</evidence>
<keyword evidence="4" id="KW-0832">Ubl conjugation</keyword>
<dbReference type="PROSITE" id="PS52053">
    <property type="entry name" value="NEL"/>
    <property type="match status" value="1"/>
</dbReference>
<name>A0ABV2SHM0_9GAMM</name>
<evidence type="ECO:0000256" key="1">
    <source>
        <dbReference type="ARBA" id="ARBA00000900"/>
    </source>
</evidence>
<dbReference type="InterPro" id="IPR029487">
    <property type="entry name" value="NEL_dom"/>
</dbReference>
<feature type="active site" description="Glycyl thioester intermediate" evidence="4">
    <location>
        <position position="466"/>
    </location>
</feature>
<evidence type="ECO:0000313" key="8">
    <source>
        <dbReference type="Proteomes" id="UP001549366"/>
    </source>
</evidence>
<comment type="PTM">
    <text evidence="4">Ubiquitinated in the presence of host E1 ubiquitin-activating enzyme, E2 ubiquitin-conjugating enzyme and ubiquitin.</text>
</comment>
<keyword evidence="4" id="KW-0808">Transferase</keyword>
<dbReference type="InterPro" id="IPR032675">
    <property type="entry name" value="LRR_dom_sf"/>
</dbReference>
<dbReference type="InterPro" id="IPR018247">
    <property type="entry name" value="EF_Hand_1_Ca_BS"/>
</dbReference>
<protein>
    <recommendedName>
        <fullName evidence="2">RING-type E3 ubiquitin transferase</fullName>
        <ecNumber evidence="2">2.3.2.27</ecNumber>
    </recommendedName>
</protein>
<evidence type="ECO:0000259" key="6">
    <source>
        <dbReference type="PROSITE" id="PS52053"/>
    </source>
</evidence>
<organism evidence="7 8">
    <name type="scientific">Endozoicomonas lisbonensis</name>
    <dbReference type="NCBI Taxonomy" id="3120522"/>
    <lineage>
        <taxon>Bacteria</taxon>
        <taxon>Pseudomonadati</taxon>
        <taxon>Pseudomonadota</taxon>
        <taxon>Gammaproteobacteria</taxon>
        <taxon>Oceanospirillales</taxon>
        <taxon>Endozoicomonadaceae</taxon>
        <taxon>Endozoicomonas</taxon>
    </lineage>
</organism>
<comment type="catalytic activity">
    <reaction evidence="1">
        <text>S-ubiquitinyl-[E2 ubiquitin-conjugating enzyme]-L-cysteine + [acceptor protein]-L-lysine = [E2 ubiquitin-conjugating enzyme]-L-cysteine + N(6)-ubiquitinyl-[acceptor protein]-L-lysine.</text>
        <dbReference type="EC" id="2.3.2.27"/>
    </reaction>
</comment>
<comment type="caution">
    <text evidence="7">The sequence shown here is derived from an EMBL/GenBank/DDBJ whole genome shotgun (WGS) entry which is preliminary data.</text>
</comment>
<dbReference type="EMBL" id="JBEWTB010000002">
    <property type="protein sequence ID" value="MET4756859.1"/>
    <property type="molecule type" value="Genomic_DNA"/>
</dbReference>
<dbReference type="Proteomes" id="UP001549366">
    <property type="component" value="Unassembled WGS sequence"/>
</dbReference>
<sequence>MHTGRSHALSQPPSPPRQPPSATVASDCEQPAGSGGCITFQNQEGRLLPAATRPDAVTPGGDRKVTPSTSAVIYVNSGQDTFGHSSPGGQGENVHSSAGAYAFQAFLQQHGNDGMPSEVEGSFALTSDADSTQVLSAEEFKEMLLSGKVFSSGVCYIVKGDIDLSGDTRLKTLPDHLIVLGELNLEDCYALRNFPKNLYVQKDCIIISCFNLKALGERLIVMNDFDASGCTEITDQTGSMSVHGNINMTGCGSLKTWTGKTQCKGSFYLTRCVRLACLKHIEVENDVDLSGCYQLRILPESERDFKVGGNIVLSGCKRLSPLPEYIISQGDSGNSRIRYITIDNWDSIPRCPDERDRAFNENIKLACQPLDNAPDETFDDFTKAFGFWSRNAQSGQLAPGIEHLNDSDKGTLVEYMEHLTRTAEYRVSPGSLAQRVLNVLPLISEDSDGEIRARALDTMYSAIITCGDKVILALNDLECLTLLVLSERRLEGCNDPDEAKSTARQMLYLRKIKEHARKFANEKDLDDVEVELTLHLAFQKEFNLPGQTVEIESGYDYELDERRKKEIQETIKNECTEKEVEEYLKNWPFWQQFERSQDIPAFDQLPVAYVTSIREYCDLTNEEVSETTQMVLLPEPEDIQLTYEALCETYKRYGTNPYTRQPLDWNKVRRIHSRPGVV</sequence>
<feature type="domain" description="NEL" evidence="6">
    <location>
        <begin position="373"/>
        <end position="678"/>
    </location>
</feature>
<keyword evidence="4" id="KW-0964">Secreted</keyword>
<dbReference type="PROSITE" id="PS00018">
    <property type="entry name" value="EF_HAND_1"/>
    <property type="match status" value="1"/>
</dbReference>
<evidence type="ECO:0000256" key="3">
    <source>
        <dbReference type="ARBA" id="ARBA00023026"/>
    </source>
</evidence>
<keyword evidence="4" id="KW-0833">Ubl conjugation pathway</keyword>
<dbReference type="EC" id="2.3.2.27" evidence="2"/>
<dbReference type="Gene3D" id="3.80.10.10">
    <property type="entry name" value="Ribonuclease Inhibitor"/>
    <property type="match status" value="1"/>
</dbReference>
<keyword evidence="8" id="KW-1185">Reference proteome</keyword>
<feature type="region of interest" description="Disordered" evidence="5">
    <location>
        <begin position="1"/>
        <end position="39"/>
    </location>
</feature>
<reference evidence="7 8" key="1">
    <citation type="submission" date="2024-06" db="EMBL/GenBank/DDBJ databases">
        <title>Genomic Encyclopedia of Type Strains, Phase V (KMG-V): Genome sequencing to study the core and pangenomes of soil and plant-associated prokaryotes.</title>
        <authorList>
            <person name="Whitman W."/>
        </authorList>
    </citation>
    <scope>NUCLEOTIDE SEQUENCE [LARGE SCALE GENOMIC DNA]</scope>
    <source>
        <strain evidence="7 8">NE40</strain>
    </source>
</reference>
<dbReference type="Pfam" id="PF14496">
    <property type="entry name" value="NEL"/>
    <property type="match status" value="1"/>
</dbReference>
<gene>
    <name evidence="7" type="ORF">V5J35_002051</name>
</gene>
<keyword evidence="3" id="KW-0843">Virulence</keyword>
<dbReference type="Gene3D" id="1.20.58.360">
    <property type="entry name" value="Shigella T3SS effector IpaH defines"/>
    <property type="match status" value="1"/>
</dbReference>
<dbReference type="RefSeq" id="WP_354011139.1">
    <property type="nucleotide sequence ID" value="NZ_JBEWTA010000001.1"/>
</dbReference>
<keyword evidence="4" id="KW-1035">Host cytoplasm</keyword>
<comment type="similarity">
    <text evidence="4">Belongs to the LRR-containing bacterial E3 ligase family.</text>
</comment>